<dbReference type="PRINTS" id="PR00110">
    <property type="entry name" value="ALPHAAMYLASE"/>
</dbReference>
<evidence type="ECO:0000256" key="9">
    <source>
        <dbReference type="ARBA" id="ARBA00023157"/>
    </source>
</evidence>
<dbReference type="GO" id="GO:0004556">
    <property type="term" value="F:alpha-amylase activity"/>
    <property type="evidence" value="ECO:0007669"/>
    <property type="project" value="InterPro"/>
</dbReference>
<dbReference type="GO" id="GO:0043895">
    <property type="term" value="F:cyclomaltodextrin glucanotransferase activity"/>
    <property type="evidence" value="ECO:0007669"/>
    <property type="project" value="UniProtKB-EC"/>
</dbReference>
<gene>
    <name evidence="15" type="ORF">H7B67_18105</name>
</gene>
<dbReference type="AlphaFoldDB" id="A0A841T2C9"/>
<proteinExistence type="inferred from homology"/>
<evidence type="ECO:0000256" key="12">
    <source>
        <dbReference type="SAM" id="MobiDB-lite"/>
    </source>
</evidence>
<dbReference type="SMART" id="SM01065">
    <property type="entry name" value="CBM_2"/>
    <property type="match status" value="1"/>
</dbReference>
<dbReference type="Gene3D" id="2.60.40.10">
    <property type="entry name" value="Immunoglobulins"/>
    <property type="match status" value="2"/>
</dbReference>
<dbReference type="Proteomes" id="UP000535838">
    <property type="component" value="Unassembled WGS sequence"/>
</dbReference>
<dbReference type="PANTHER" id="PTHR10357:SF215">
    <property type="entry name" value="ALPHA-AMYLASE 1"/>
    <property type="match status" value="1"/>
</dbReference>
<dbReference type="Gene3D" id="2.60.40.1180">
    <property type="entry name" value="Golgi alpha-mannosidase II"/>
    <property type="match status" value="1"/>
</dbReference>
<feature type="signal peptide" evidence="13">
    <location>
        <begin position="1"/>
        <end position="28"/>
    </location>
</feature>
<dbReference type="GO" id="GO:0046872">
    <property type="term" value="F:metal ion binding"/>
    <property type="evidence" value="ECO:0007669"/>
    <property type="project" value="UniProtKB-KW"/>
</dbReference>
<dbReference type="EMBL" id="JACJVQ010000016">
    <property type="protein sequence ID" value="MBB6636037.1"/>
    <property type="molecule type" value="Genomic_DNA"/>
</dbReference>
<keyword evidence="9" id="KW-1015">Disulfide bond</keyword>
<dbReference type="RefSeq" id="WP_185121273.1">
    <property type="nucleotide sequence ID" value="NZ_JACJVQ010000016.1"/>
</dbReference>
<dbReference type="Pfam" id="PF00686">
    <property type="entry name" value="CBM_20"/>
    <property type="match status" value="1"/>
</dbReference>
<evidence type="ECO:0000256" key="5">
    <source>
        <dbReference type="ARBA" id="ARBA00019944"/>
    </source>
</evidence>
<dbReference type="GO" id="GO:0005975">
    <property type="term" value="P:carbohydrate metabolic process"/>
    <property type="evidence" value="ECO:0007669"/>
    <property type="project" value="InterPro"/>
</dbReference>
<dbReference type="GO" id="GO:2001070">
    <property type="term" value="F:starch binding"/>
    <property type="evidence" value="ECO:0007669"/>
    <property type="project" value="InterPro"/>
</dbReference>
<feature type="region of interest" description="Disordered" evidence="12">
    <location>
        <begin position="746"/>
        <end position="765"/>
    </location>
</feature>
<accession>A0A841T2C9</accession>
<protein>
    <recommendedName>
        <fullName evidence="5">Cyclomaltodextrin glucanotransferase</fullName>
        <ecNumber evidence="4">2.4.1.19</ecNumber>
    </recommendedName>
    <alternativeName>
        <fullName evidence="10">Cyclodextrin-glycosyltransferase</fullName>
    </alternativeName>
</protein>
<keyword evidence="16" id="KW-1185">Reference proteome</keyword>
<dbReference type="InterPro" id="IPR017853">
    <property type="entry name" value="GH"/>
</dbReference>
<name>A0A841T2C9_9BACL</name>
<evidence type="ECO:0000256" key="7">
    <source>
        <dbReference type="ARBA" id="ARBA00022729"/>
    </source>
</evidence>
<sequence length="765" mass="83009">MGKRKMGIRIWATAIALTLAFGGGIVPAQQASALTASGALGPLTPKDVVYQIITDRFVDGDTSNNVPSGSSSALFDDSNSDGIGDGDDLKLYQGGDWQGIIDKIPYLKDMGVTAVWISAPYENRDTAINDYQSGGGVNVWTSFHGYHVRNYFATNKHFGMMQEFEELRDALHDNGMKIVIDFVSNHTSRWQNPTSGFSAEDGKLYEPDKDGSGNYVFDSNGNPVDYNNDGNLENLLADPNNDVNGWFHGIGDRGSDSSRFGYRHKDLGSLADFSQENGAVAAYLEKAALFWKSKGVDGFRHDATLHENPAFVKGFKDAVDSASGGPVSHFGEFFIGRPDPKYDEYQSFPDRTGVNNLDFEFFRAATNAFGSFSETMSAFGSMLTATSADYEYENQAVTFLDNHDVTRFRYIQPNNKPYHAALAALLTSRGTPNIYYGTEQYLTSADSSDIAGRVFMQTESTFDTTTTAYQTIKKLSALRQANEAVAFGTTDILYSTNDVLVYKRQFYDKQVIVAINRQPDQSFTVPAINTTLPTGTYSDTLDGLLYGSSATVSTVNGQNRIASFTLSGGEVNVWSYNPDLGTSVPRLGDVVSTMGRAGNTVYIYGTGLGGTVSVKFDTTAATVVSNSNNVIEAIVPSVAAGVRQITVTKGSNVSNPFRYEVLSDDQVQVIFKVNASTALGQNIYVVGSIPELGSWDPAKASEAFLNPNYPEWFLPVSVPKGTTFQYKFIKKDGAGNVIWEGGSNRTFTSSSSSAGSSDTGTLTWQ</sequence>
<comment type="caution">
    <text evidence="15">The sequence shown here is derived from an EMBL/GenBank/DDBJ whole genome shotgun (WGS) entry which is preliminary data.</text>
</comment>
<organism evidence="15 16">
    <name type="scientific">Cohnella thailandensis</name>
    <dbReference type="NCBI Taxonomy" id="557557"/>
    <lineage>
        <taxon>Bacteria</taxon>
        <taxon>Bacillati</taxon>
        <taxon>Bacillota</taxon>
        <taxon>Bacilli</taxon>
        <taxon>Bacillales</taxon>
        <taxon>Paenibacillaceae</taxon>
        <taxon>Cohnella</taxon>
    </lineage>
</organism>
<dbReference type="PROSITE" id="PS51166">
    <property type="entry name" value="CBM20"/>
    <property type="match status" value="1"/>
</dbReference>
<evidence type="ECO:0000256" key="8">
    <source>
        <dbReference type="ARBA" id="ARBA00022837"/>
    </source>
</evidence>
<dbReference type="SUPFAM" id="SSF51445">
    <property type="entry name" value="(Trans)glycosidases"/>
    <property type="match status" value="1"/>
</dbReference>
<dbReference type="SUPFAM" id="SSF51011">
    <property type="entry name" value="Glycosyl hydrolase domain"/>
    <property type="match status" value="1"/>
</dbReference>
<dbReference type="FunFam" id="2.60.40.10:FF:000552">
    <property type="entry name" value="Related to glucoamylase"/>
    <property type="match status" value="1"/>
</dbReference>
<evidence type="ECO:0000256" key="6">
    <source>
        <dbReference type="ARBA" id="ARBA00022723"/>
    </source>
</evidence>
<evidence type="ECO:0000259" key="14">
    <source>
        <dbReference type="PROSITE" id="PS51166"/>
    </source>
</evidence>
<dbReference type="InterPro" id="IPR006048">
    <property type="entry name" value="A-amylase/branching_C"/>
</dbReference>
<keyword evidence="7 13" id="KW-0732">Signal</keyword>
<dbReference type="InterPro" id="IPR013780">
    <property type="entry name" value="Glyco_hydro_b"/>
</dbReference>
<dbReference type="InterPro" id="IPR002044">
    <property type="entry name" value="CBM20"/>
</dbReference>
<dbReference type="SMART" id="SM00632">
    <property type="entry name" value="Aamy_C"/>
    <property type="match status" value="1"/>
</dbReference>
<evidence type="ECO:0000256" key="11">
    <source>
        <dbReference type="RuleBase" id="RU003615"/>
    </source>
</evidence>
<dbReference type="EC" id="2.4.1.19" evidence="4"/>
<reference evidence="15 16" key="1">
    <citation type="submission" date="2020-08" db="EMBL/GenBank/DDBJ databases">
        <title>Cohnella phylogeny.</title>
        <authorList>
            <person name="Dunlap C."/>
        </authorList>
    </citation>
    <scope>NUCLEOTIDE SEQUENCE [LARGE SCALE GENOMIC DNA]</scope>
    <source>
        <strain evidence="15 16">DSM 25241</strain>
    </source>
</reference>
<comment type="catalytic activity">
    <reaction evidence="1">
        <text>Cyclizes part of a (1-&gt;4)-alpha-D-glucan chain by formation of a (1-&gt;4)-alpha-D-glucosidic bond.</text>
        <dbReference type="EC" id="2.4.1.19"/>
    </reaction>
</comment>
<dbReference type="Gene3D" id="3.20.20.80">
    <property type="entry name" value="Glycosidases"/>
    <property type="match status" value="1"/>
</dbReference>
<dbReference type="InterPro" id="IPR006046">
    <property type="entry name" value="Alpha_amylase"/>
</dbReference>
<dbReference type="Pfam" id="PF01833">
    <property type="entry name" value="TIG"/>
    <property type="match status" value="1"/>
</dbReference>
<feature type="chain" id="PRO_5038930677" description="Cyclomaltodextrin glucanotransferase" evidence="13">
    <location>
        <begin position="29"/>
        <end position="765"/>
    </location>
</feature>
<comment type="similarity">
    <text evidence="3 11">Belongs to the glycosyl hydrolase 13 family.</text>
</comment>
<dbReference type="CDD" id="cd11320">
    <property type="entry name" value="AmyAc_AmyMalt_CGTase_like"/>
    <property type="match status" value="1"/>
</dbReference>
<dbReference type="Pfam" id="PF00128">
    <property type="entry name" value="Alpha-amylase"/>
    <property type="match status" value="1"/>
</dbReference>
<dbReference type="InterPro" id="IPR013783">
    <property type="entry name" value="Ig-like_fold"/>
</dbReference>
<dbReference type="InterPro" id="IPR013784">
    <property type="entry name" value="Carb-bd-like_fold"/>
</dbReference>
<dbReference type="SUPFAM" id="SSF81296">
    <property type="entry name" value="E set domains"/>
    <property type="match status" value="1"/>
</dbReference>
<evidence type="ECO:0000256" key="2">
    <source>
        <dbReference type="ARBA" id="ARBA00001913"/>
    </source>
</evidence>
<dbReference type="PANTHER" id="PTHR10357">
    <property type="entry name" value="ALPHA-AMYLASE FAMILY MEMBER"/>
    <property type="match status" value="1"/>
</dbReference>
<dbReference type="InterPro" id="IPR002909">
    <property type="entry name" value="IPT_dom"/>
</dbReference>
<comment type="cofactor">
    <cofactor evidence="2">
        <name>Ca(2+)</name>
        <dbReference type="ChEBI" id="CHEBI:29108"/>
    </cofactor>
</comment>
<evidence type="ECO:0000256" key="1">
    <source>
        <dbReference type="ARBA" id="ARBA00000390"/>
    </source>
</evidence>
<keyword evidence="6" id="KW-0479">Metal-binding</keyword>
<keyword evidence="8" id="KW-0106">Calcium</keyword>
<evidence type="ECO:0000256" key="13">
    <source>
        <dbReference type="SAM" id="SignalP"/>
    </source>
</evidence>
<feature type="domain" description="CBM20" evidence="14">
    <location>
        <begin position="661"/>
        <end position="765"/>
    </location>
</feature>
<dbReference type="InterPro" id="IPR031319">
    <property type="entry name" value="A-amylase_C"/>
</dbReference>
<dbReference type="Pfam" id="PF02806">
    <property type="entry name" value="Alpha-amylase_C"/>
    <property type="match status" value="1"/>
</dbReference>
<evidence type="ECO:0000256" key="3">
    <source>
        <dbReference type="ARBA" id="ARBA00008061"/>
    </source>
</evidence>
<dbReference type="SUPFAM" id="SSF49452">
    <property type="entry name" value="Starch-binding domain-like"/>
    <property type="match status" value="1"/>
</dbReference>
<evidence type="ECO:0000313" key="16">
    <source>
        <dbReference type="Proteomes" id="UP000535838"/>
    </source>
</evidence>
<dbReference type="InterPro" id="IPR006047">
    <property type="entry name" value="GH13_cat_dom"/>
</dbReference>
<evidence type="ECO:0000313" key="15">
    <source>
        <dbReference type="EMBL" id="MBB6636037.1"/>
    </source>
</evidence>
<evidence type="ECO:0000256" key="4">
    <source>
        <dbReference type="ARBA" id="ARBA00012542"/>
    </source>
</evidence>
<dbReference type="SMART" id="SM00642">
    <property type="entry name" value="Aamy"/>
    <property type="match status" value="1"/>
</dbReference>
<dbReference type="InterPro" id="IPR014756">
    <property type="entry name" value="Ig_E-set"/>
</dbReference>
<evidence type="ECO:0000256" key="10">
    <source>
        <dbReference type="ARBA" id="ARBA00032019"/>
    </source>
</evidence>